<feature type="domain" description="A to I editase" evidence="1">
    <location>
        <begin position="57"/>
        <end position="265"/>
    </location>
</feature>
<evidence type="ECO:0000313" key="2">
    <source>
        <dbReference type="EMBL" id="QGN15722.1"/>
    </source>
</evidence>
<dbReference type="PROSITE" id="PS50141">
    <property type="entry name" value="A_DEAMIN_EDITASE"/>
    <property type="match status" value="1"/>
</dbReference>
<dbReference type="InterPro" id="IPR042935">
    <property type="entry name" value="Tad1"/>
</dbReference>
<gene>
    <name evidence="2" type="primary">TAD1</name>
    <name evidence="2" type="ORF">FIM1_2415</name>
</gene>
<dbReference type="InterPro" id="IPR002466">
    <property type="entry name" value="A_deamin"/>
</dbReference>
<sequence length="383" mass="43605">MNMRTFADQVAETVIKGYNELSSKGKPCIRSNGVKEWTVLAGIVAVDDVAEEFRLLSIGTGLKATPEVELIRSQGRIVHDCHAEIVCLRAFNALLLKEFQNVKDGRDSFLVEQKAGEYFKIKEKWHFAMYISRIPCGDASMGVLVDADDAEIFDYDELDDDYAKKQYIDPEIHSIIRGRANYALRNVVRTKPGRADSNITLSKSCSDKLTMKQLTSLCNSLTWCLLDAPVYLNFVILPKRYENQVKRINETFLGRLKDRNSHNFEIQFCNIPFPDDKHTESQQPCFSSCLCLFSSIGKHSEIILNGVKLGFYVKGNKPLRKNCQSCISRYALWNEFKKIKTVPSELDYLSFKSSLVDRINIVTKAKKELSPCGWISTYRDTSI</sequence>
<dbReference type="Pfam" id="PF02137">
    <property type="entry name" value="A_deamin"/>
    <property type="match status" value="1"/>
</dbReference>
<reference evidence="2 3" key="1">
    <citation type="submission" date="2016-03" db="EMBL/GenBank/DDBJ databases">
        <title>How can Kluyveromyces marxianus grow so fast - potential evolutionary course in Saccharomyces Complex revealed by comparative genomics.</title>
        <authorList>
            <person name="Mo W."/>
            <person name="Lu W."/>
            <person name="Yang X."/>
            <person name="Qi J."/>
            <person name="Lv H."/>
        </authorList>
    </citation>
    <scope>NUCLEOTIDE SEQUENCE [LARGE SCALE GENOMIC DNA]</scope>
    <source>
        <strain evidence="2 3">FIM1</strain>
    </source>
</reference>
<dbReference type="Proteomes" id="UP000422736">
    <property type="component" value="Chromosome 3"/>
</dbReference>
<evidence type="ECO:0000259" key="1">
    <source>
        <dbReference type="PROSITE" id="PS50141"/>
    </source>
</evidence>
<accession>A0ABX6EUM6</accession>
<keyword evidence="3" id="KW-1185">Reference proteome</keyword>
<dbReference type="PANTHER" id="PTHR47803">
    <property type="entry name" value="TRNA-SPECIFIC ADENOSINE DEAMINASE 1"/>
    <property type="match status" value="1"/>
</dbReference>
<dbReference type="SMART" id="SM00552">
    <property type="entry name" value="ADEAMc"/>
    <property type="match status" value="1"/>
</dbReference>
<dbReference type="PANTHER" id="PTHR47803:SF1">
    <property type="entry name" value="TRNA-SPECIFIC ADENOSINE DEAMINASE 1"/>
    <property type="match status" value="1"/>
</dbReference>
<proteinExistence type="predicted"/>
<evidence type="ECO:0000313" key="3">
    <source>
        <dbReference type="Proteomes" id="UP000422736"/>
    </source>
</evidence>
<organism evidence="2 3">
    <name type="scientific">Kluyveromyces marxianus</name>
    <name type="common">Yeast</name>
    <name type="synonym">Candida kefyr</name>
    <dbReference type="NCBI Taxonomy" id="4911"/>
    <lineage>
        <taxon>Eukaryota</taxon>
        <taxon>Fungi</taxon>
        <taxon>Dikarya</taxon>
        <taxon>Ascomycota</taxon>
        <taxon>Saccharomycotina</taxon>
        <taxon>Saccharomycetes</taxon>
        <taxon>Saccharomycetales</taxon>
        <taxon>Saccharomycetaceae</taxon>
        <taxon>Kluyveromyces</taxon>
    </lineage>
</organism>
<name>A0ABX6EUM6_KLUMA</name>
<reference evidence="2 3" key="2">
    <citation type="submission" date="2019-11" db="EMBL/GenBank/DDBJ databases">
        <authorList>
            <person name="Lu H."/>
        </authorList>
    </citation>
    <scope>NUCLEOTIDE SEQUENCE [LARGE SCALE GENOMIC DNA]</scope>
    <source>
        <strain evidence="2 3">FIM1</strain>
    </source>
</reference>
<protein>
    <submittedName>
        <fullName evidence="2">tRNA-specific adenosine deaminase 1</fullName>
    </submittedName>
</protein>
<dbReference type="EMBL" id="CP015056">
    <property type="protein sequence ID" value="QGN15722.1"/>
    <property type="molecule type" value="Genomic_DNA"/>
</dbReference>